<dbReference type="PROSITE" id="PS00211">
    <property type="entry name" value="ABC_TRANSPORTER_1"/>
    <property type="match status" value="1"/>
</dbReference>
<dbReference type="STRING" id="208439.AJAP_21185"/>
<sequence length="231" mass="24144">MNALRIAGLTVTRGAGPVIRDVDLTLEPGRITALVGPNGAGKTSLLEAVSGVVPAASGTVHIGSEEITKQSRVARARRGLAHIEQGRAVFGGLTVLENLMLTARTRARADELIEAFPELEKRRDSPAALLSGGEQQMVVLARAFAARPSFLLIDEMSLGLAPVVFTRLLPMVTRFAEEGAAILLVEQFTHLALGVASDALVVSSGRVTYAGSAQGLLDSPGTLHAAYLGES</sequence>
<dbReference type="RefSeq" id="WP_038514343.1">
    <property type="nucleotide sequence ID" value="NZ_CP008953.1"/>
</dbReference>
<dbReference type="Pfam" id="PF00005">
    <property type="entry name" value="ABC_tran"/>
    <property type="match status" value="1"/>
</dbReference>
<keyword evidence="2" id="KW-0813">Transport</keyword>
<evidence type="ECO:0000256" key="4">
    <source>
        <dbReference type="ARBA" id="ARBA00022840"/>
    </source>
</evidence>
<reference evidence="7 8" key="1">
    <citation type="journal article" date="2014" name="J. Biotechnol.">
        <title>Complete genome sequence of the actinobacterium Amycolatopsis japonica MG417-CF17(T) (=DSM 44213T) producing (S,S)-N,N'-ethylenediaminedisuccinic acid.</title>
        <authorList>
            <person name="Stegmann E."/>
            <person name="Albersmeier A."/>
            <person name="Spohn M."/>
            <person name="Gert H."/>
            <person name="Weber T."/>
            <person name="Wohlleben W."/>
            <person name="Kalinowski J."/>
            <person name="Ruckert C."/>
        </authorList>
    </citation>
    <scope>NUCLEOTIDE SEQUENCE [LARGE SCALE GENOMIC DNA]</scope>
    <source>
        <strain evidence="8">MG417-CF17 (DSM 44213)</strain>
    </source>
</reference>
<protein>
    <recommendedName>
        <fullName evidence="6">ABC transporter domain-containing protein</fullName>
    </recommendedName>
</protein>
<dbReference type="HOGENOM" id="CLU_000604_1_2_11"/>
<accession>A0A075V2W5</accession>
<dbReference type="PANTHER" id="PTHR43820">
    <property type="entry name" value="HIGH-AFFINITY BRANCHED-CHAIN AMINO ACID TRANSPORT ATP-BINDING PROTEIN LIVF"/>
    <property type="match status" value="1"/>
</dbReference>
<keyword evidence="4" id="KW-0067">ATP-binding</keyword>
<dbReference type="SUPFAM" id="SSF52540">
    <property type="entry name" value="P-loop containing nucleoside triphosphate hydrolases"/>
    <property type="match status" value="1"/>
</dbReference>
<keyword evidence="5" id="KW-0029">Amino-acid transport</keyword>
<dbReference type="GO" id="GO:0015658">
    <property type="term" value="F:branched-chain amino acid transmembrane transporter activity"/>
    <property type="evidence" value="ECO:0007669"/>
    <property type="project" value="TreeGrafter"/>
</dbReference>
<feature type="domain" description="ABC transporter" evidence="6">
    <location>
        <begin position="4"/>
        <end position="229"/>
    </location>
</feature>
<evidence type="ECO:0000313" key="8">
    <source>
        <dbReference type="Proteomes" id="UP000028492"/>
    </source>
</evidence>
<evidence type="ECO:0000256" key="1">
    <source>
        <dbReference type="ARBA" id="ARBA00005417"/>
    </source>
</evidence>
<dbReference type="GO" id="GO:0015807">
    <property type="term" value="P:L-amino acid transport"/>
    <property type="evidence" value="ECO:0007669"/>
    <property type="project" value="TreeGrafter"/>
</dbReference>
<comment type="similarity">
    <text evidence="1">Belongs to the ABC transporter superfamily.</text>
</comment>
<dbReference type="GO" id="GO:0005524">
    <property type="term" value="F:ATP binding"/>
    <property type="evidence" value="ECO:0007669"/>
    <property type="project" value="UniProtKB-KW"/>
</dbReference>
<dbReference type="GO" id="GO:0016887">
    <property type="term" value="F:ATP hydrolysis activity"/>
    <property type="evidence" value="ECO:0007669"/>
    <property type="project" value="InterPro"/>
</dbReference>
<name>A0A075V2W5_9PSEU</name>
<dbReference type="EMBL" id="CP008953">
    <property type="protein sequence ID" value="AIG77095.1"/>
    <property type="molecule type" value="Genomic_DNA"/>
</dbReference>
<dbReference type="eggNOG" id="COG0410">
    <property type="taxonomic scope" value="Bacteria"/>
</dbReference>
<dbReference type="Proteomes" id="UP000028492">
    <property type="component" value="Chromosome"/>
</dbReference>
<evidence type="ECO:0000256" key="2">
    <source>
        <dbReference type="ARBA" id="ARBA00022448"/>
    </source>
</evidence>
<keyword evidence="8" id="KW-1185">Reference proteome</keyword>
<dbReference type="InterPro" id="IPR052156">
    <property type="entry name" value="BCAA_Transport_ATP-bd_LivF"/>
</dbReference>
<evidence type="ECO:0000256" key="5">
    <source>
        <dbReference type="ARBA" id="ARBA00022970"/>
    </source>
</evidence>
<dbReference type="PANTHER" id="PTHR43820:SF4">
    <property type="entry name" value="HIGH-AFFINITY BRANCHED-CHAIN AMINO ACID TRANSPORT ATP-BINDING PROTEIN LIVF"/>
    <property type="match status" value="1"/>
</dbReference>
<dbReference type="InterPro" id="IPR003593">
    <property type="entry name" value="AAA+_ATPase"/>
</dbReference>
<dbReference type="InterPro" id="IPR027417">
    <property type="entry name" value="P-loop_NTPase"/>
</dbReference>
<dbReference type="AlphaFoldDB" id="A0A075V2W5"/>
<gene>
    <name evidence="7" type="ORF">AJAP_21185</name>
</gene>
<evidence type="ECO:0000259" key="6">
    <source>
        <dbReference type="PROSITE" id="PS50893"/>
    </source>
</evidence>
<dbReference type="InterPro" id="IPR017871">
    <property type="entry name" value="ABC_transporter-like_CS"/>
</dbReference>
<keyword evidence="3" id="KW-0547">Nucleotide-binding</keyword>
<dbReference type="SMART" id="SM00382">
    <property type="entry name" value="AAA"/>
    <property type="match status" value="1"/>
</dbReference>
<dbReference type="PROSITE" id="PS50893">
    <property type="entry name" value="ABC_TRANSPORTER_2"/>
    <property type="match status" value="1"/>
</dbReference>
<dbReference type="InterPro" id="IPR003439">
    <property type="entry name" value="ABC_transporter-like_ATP-bd"/>
</dbReference>
<dbReference type="KEGG" id="aja:AJAP_21185"/>
<evidence type="ECO:0000313" key="7">
    <source>
        <dbReference type="EMBL" id="AIG77095.1"/>
    </source>
</evidence>
<dbReference type="Gene3D" id="3.40.50.300">
    <property type="entry name" value="P-loop containing nucleotide triphosphate hydrolases"/>
    <property type="match status" value="1"/>
</dbReference>
<proteinExistence type="inferred from homology"/>
<evidence type="ECO:0000256" key="3">
    <source>
        <dbReference type="ARBA" id="ARBA00022741"/>
    </source>
</evidence>
<organism evidence="7 8">
    <name type="scientific">Amycolatopsis japonica</name>
    <dbReference type="NCBI Taxonomy" id="208439"/>
    <lineage>
        <taxon>Bacteria</taxon>
        <taxon>Bacillati</taxon>
        <taxon>Actinomycetota</taxon>
        <taxon>Actinomycetes</taxon>
        <taxon>Pseudonocardiales</taxon>
        <taxon>Pseudonocardiaceae</taxon>
        <taxon>Amycolatopsis</taxon>
        <taxon>Amycolatopsis japonica group</taxon>
    </lineage>
</organism>